<dbReference type="Proteomes" id="UP000472270">
    <property type="component" value="Unassembled WGS sequence"/>
</dbReference>
<dbReference type="Gene3D" id="2.60.40.4060">
    <property type="entry name" value="Reeler domain"/>
    <property type="match status" value="1"/>
</dbReference>
<keyword evidence="5" id="KW-0399">Innate immunity</keyword>
<comment type="subcellular location">
    <subcellularLocation>
        <location evidence="1">Secreted</location>
    </subcellularLocation>
</comment>
<keyword evidence="9" id="KW-0472">Membrane</keyword>
<evidence type="ECO:0000256" key="4">
    <source>
        <dbReference type="ARBA" id="ARBA00022529"/>
    </source>
</evidence>
<keyword evidence="8" id="KW-0044">Antibiotic</keyword>
<evidence type="ECO:0000256" key="10">
    <source>
        <dbReference type="SAM" id="SignalP"/>
    </source>
</evidence>
<keyword evidence="13" id="KW-1185">Reference proteome</keyword>
<evidence type="ECO:0000256" key="7">
    <source>
        <dbReference type="ARBA" id="ARBA00022859"/>
    </source>
</evidence>
<evidence type="ECO:0000313" key="12">
    <source>
        <dbReference type="Ensembl" id="ENSSRHP00000034314.1"/>
    </source>
</evidence>
<keyword evidence="9" id="KW-0812">Transmembrane</keyword>
<dbReference type="CDD" id="cd08544">
    <property type="entry name" value="Reeler"/>
    <property type="match status" value="1"/>
</dbReference>
<keyword evidence="6 10" id="KW-0732">Signal</keyword>
<dbReference type="GO" id="GO:0045087">
    <property type="term" value="P:innate immune response"/>
    <property type="evidence" value="ECO:0007669"/>
    <property type="project" value="UniProtKB-KW"/>
</dbReference>
<sequence length="181" mass="20850">MHVRILLLLCVCWARRVTAFPDGQVEESCQSMAPNHTHFESQISSSPYKVSVNSTTFTPGQTITGEGFMLQAREVDGKTAVGRFTSINNNQSRALNCFNIEVLYCYFKMELMHYISHSYSMQTFKYYILIDMLPFSHNQVLECCFVFFQSSSHKNRHLSVMWLSVILHALILHSLLLLIKL</sequence>
<comment type="similarity">
    <text evidence="2">Belongs to the insect defense protein family.</text>
</comment>
<dbReference type="PANTHER" id="PTHR45828:SF9">
    <property type="entry name" value="CELL WALL INTEGRITY AND STRESS RESPONSE COMPONENT 4-LIKE-RELATED"/>
    <property type="match status" value="1"/>
</dbReference>
<dbReference type="AlphaFoldDB" id="A0A673I1P8"/>
<keyword evidence="3" id="KW-0964">Secreted</keyword>
<dbReference type="PANTHER" id="PTHR45828">
    <property type="entry name" value="CYTOCHROME B561/FERRIC REDUCTASE TRANSMEMBRANE"/>
    <property type="match status" value="1"/>
</dbReference>
<evidence type="ECO:0000256" key="5">
    <source>
        <dbReference type="ARBA" id="ARBA00022588"/>
    </source>
</evidence>
<evidence type="ECO:0000259" key="11">
    <source>
        <dbReference type="Pfam" id="PF02014"/>
    </source>
</evidence>
<organism evidence="12 13">
    <name type="scientific">Sinocyclocheilus rhinocerous</name>
    <dbReference type="NCBI Taxonomy" id="307959"/>
    <lineage>
        <taxon>Eukaryota</taxon>
        <taxon>Metazoa</taxon>
        <taxon>Chordata</taxon>
        <taxon>Craniata</taxon>
        <taxon>Vertebrata</taxon>
        <taxon>Euteleostomi</taxon>
        <taxon>Actinopterygii</taxon>
        <taxon>Neopterygii</taxon>
        <taxon>Teleostei</taxon>
        <taxon>Ostariophysi</taxon>
        <taxon>Cypriniformes</taxon>
        <taxon>Cyprinidae</taxon>
        <taxon>Cyprininae</taxon>
        <taxon>Sinocyclocheilus</taxon>
    </lineage>
</organism>
<name>A0A673I1P8_9TELE</name>
<dbReference type="GO" id="GO:0005576">
    <property type="term" value="C:extracellular region"/>
    <property type="evidence" value="ECO:0007669"/>
    <property type="project" value="UniProtKB-SubCell"/>
</dbReference>
<reference evidence="12" key="1">
    <citation type="submission" date="2025-08" db="UniProtKB">
        <authorList>
            <consortium name="Ensembl"/>
        </authorList>
    </citation>
    <scope>IDENTIFICATION</scope>
</reference>
<evidence type="ECO:0000256" key="3">
    <source>
        <dbReference type="ARBA" id="ARBA00022525"/>
    </source>
</evidence>
<keyword evidence="7" id="KW-0391">Immunity</keyword>
<evidence type="ECO:0000256" key="2">
    <source>
        <dbReference type="ARBA" id="ARBA00008501"/>
    </source>
</evidence>
<evidence type="ECO:0000256" key="8">
    <source>
        <dbReference type="ARBA" id="ARBA00023022"/>
    </source>
</evidence>
<dbReference type="InterPro" id="IPR002861">
    <property type="entry name" value="Reeler_dom"/>
</dbReference>
<feature type="transmembrane region" description="Helical" evidence="9">
    <location>
        <begin position="160"/>
        <end position="179"/>
    </location>
</feature>
<proteinExistence type="inferred from homology"/>
<dbReference type="InterPro" id="IPR051237">
    <property type="entry name" value="Ferric-chelate_Red/DefProt"/>
</dbReference>
<evidence type="ECO:0000256" key="6">
    <source>
        <dbReference type="ARBA" id="ARBA00022729"/>
    </source>
</evidence>
<dbReference type="Ensembl" id="ENSSRHT00000035305.1">
    <property type="protein sequence ID" value="ENSSRHP00000034314.1"/>
    <property type="gene ID" value="ENSSRHG00000017637.1"/>
</dbReference>
<dbReference type="GO" id="GO:0042742">
    <property type="term" value="P:defense response to bacterium"/>
    <property type="evidence" value="ECO:0007669"/>
    <property type="project" value="UniProtKB-KW"/>
</dbReference>
<reference evidence="12" key="2">
    <citation type="submission" date="2025-09" db="UniProtKB">
        <authorList>
            <consortium name="Ensembl"/>
        </authorList>
    </citation>
    <scope>IDENTIFICATION</scope>
</reference>
<protein>
    <recommendedName>
        <fullName evidence="11">Reelin domain-containing protein</fullName>
    </recommendedName>
</protein>
<evidence type="ECO:0000256" key="1">
    <source>
        <dbReference type="ARBA" id="ARBA00004613"/>
    </source>
</evidence>
<evidence type="ECO:0000313" key="13">
    <source>
        <dbReference type="Proteomes" id="UP000472270"/>
    </source>
</evidence>
<dbReference type="GO" id="GO:0016020">
    <property type="term" value="C:membrane"/>
    <property type="evidence" value="ECO:0007669"/>
    <property type="project" value="TreeGrafter"/>
</dbReference>
<dbReference type="Pfam" id="PF02014">
    <property type="entry name" value="Reeler"/>
    <property type="match status" value="1"/>
</dbReference>
<accession>A0A673I1P8</accession>
<keyword evidence="4" id="KW-0929">Antimicrobial</keyword>
<feature type="domain" description="Reelin" evidence="11">
    <location>
        <begin position="29"/>
        <end position="98"/>
    </location>
</feature>
<dbReference type="InterPro" id="IPR042307">
    <property type="entry name" value="Reeler_sf"/>
</dbReference>
<evidence type="ECO:0000256" key="9">
    <source>
        <dbReference type="SAM" id="Phobius"/>
    </source>
</evidence>
<feature type="signal peptide" evidence="10">
    <location>
        <begin position="1"/>
        <end position="19"/>
    </location>
</feature>
<feature type="chain" id="PRO_5025678967" description="Reelin domain-containing protein" evidence="10">
    <location>
        <begin position="20"/>
        <end position="181"/>
    </location>
</feature>
<keyword evidence="9" id="KW-1133">Transmembrane helix</keyword>